<dbReference type="RefSeq" id="WP_020428599.1">
    <property type="nucleotide sequence ID" value="NZ_AGBD01000686.1"/>
</dbReference>
<dbReference type="HOGENOM" id="CLU_051140_3_1_9"/>
<accession>A0A0E4CYW8</accession>
<dbReference type="Pfam" id="PF05504">
    <property type="entry name" value="Spore_GerAC"/>
    <property type="match status" value="1"/>
</dbReference>
<evidence type="ECO:0000259" key="10">
    <source>
        <dbReference type="Pfam" id="PF25198"/>
    </source>
</evidence>
<protein>
    <submittedName>
        <fullName evidence="11">Ger(X)C family germination protein</fullName>
    </submittedName>
</protein>
<dbReference type="PANTHER" id="PTHR35789">
    <property type="entry name" value="SPORE GERMINATION PROTEIN B3"/>
    <property type="match status" value="1"/>
</dbReference>
<evidence type="ECO:0000256" key="7">
    <source>
        <dbReference type="ARBA" id="ARBA00023288"/>
    </source>
</evidence>
<dbReference type="InterPro" id="IPR057336">
    <property type="entry name" value="GerAC_N"/>
</dbReference>
<sequence>MYKRLSAVLLMMLLLTGCNSDQRILEKLGMMQTASYDLAENDQLKATLSVPVIDPESSEHRHLLTAVTDSLKEARVQLSNQIDLLLVSGQLRSVLFGLSLAKEGLADHVDTLIRDPSIALGVQVTVVDGDAGKLLSKTFKPNKDTGTYVNHLLKKESSSNIIPPTTLYEFTREYYDDGIDPIAPIVKDGGDRAGISGIALFQDDRFVTKIPAKDGIIFALLRGNINQGELSVNLGERNGRKEMVMLSSMLNKRKVSVQHLGDNRFKFIIANSIHGSVLEYTGHEDLSQSKDRHKLEADIAEYISDKAQEVVRQLQQNNVDSIGIGQYVRNSLSYKAWKSLNWRKVYPGVEVECRVKVTIKDYGKYM</sequence>
<dbReference type="STRING" id="483937.AMQ84_18255"/>
<evidence type="ECO:0000256" key="6">
    <source>
        <dbReference type="ARBA" id="ARBA00023139"/>
    </source>
</evidence>
<keyword evidence="4 8" id="KW-0732">Signal</keyword>
<dbReference type="GO" id="GO:0009847">
    <property type="term" value="P:spore germination"/>
    <property type="evidence" value="ECO:0007669"/>
    <property type="project" value="InterPro"/>
</dbReference>
<dbReference type="InterPro" id="IPR038501">
    <property type="entry name" value="Spore_GerAC_C_sf"/>
</dbReference>
<dbReference type="InterPro" id="IPR008844">
    <property type="entry name" value="Spore_GerAC-like"/>
</dbReference>
<dbReference type="AlphaFoldDB" id="A0A0E4CYW8"/>
<feature type="signal peptide" evidence="8">
    <location>
        <begin position="1"/>
        <end position="20"/>
    </location>
</feature>
<dbReference type="PANTHER" id="PTHR35789:SF1">
    <property type="entry name" value="SPORE GERMINATION PROTEIN B3"/>
    <property type="match status" value="1"/>
</dbReference>
<dbReference type="GO" id="GO:0016020">
    <property type="term" value="C:membrane"/>
    <property type="evidence" value="ECO:0007669"/>
    <property type="project" value="UniProtKB-SubCell"/>
</dbReference>
<keyword evidence="7" id="KW-0449">Lipoprotein</keyword>
<dbReference type="PROSITE" id="PS51257">
    <property type="entry name" value="PROKAR_LIPOPROTEIN"/>
    <property type="match status" value="1"/>
</dbReference>
<evidence type="ECO:0000256" key="3">
    <source>
        <dbReference type="ARBA" id="ARBA00022544"/>
    </source>
</evidence>
<comment type="subcellular location">
    <subcellularLocation>
        <location evidence="1">Membrane</location>
        <topology evidence="1">Lipid-anchor</topology>
    </subcellularLocation>
</comment>
<evidence type="ECO:0000259" key="9">
    <source>
        <dbReference type="Pfam" id="PF05504"/>
    </source>
</evidence>
<dbReference type="Proteomes" id="UP000033163">
    <property type="component" value="Chromosome I"/>
</dbReference>
<dbReference type="KEGG" id="pri:PRIO_5555"/>
<comment type="similarity">
    <text evidence="2">Belongs to the GerABKC lipoprotein family.</text>
</comment>
<dbReference type="NCBIfam" id="TIGR02887">
    <property type="entry name" value="spore_ger_x_C"/>
    <property type="match status" value="1"/>
</dbReference>
<evidence type="ECO:0000256" key="8">
    <source>
        <dbReference type="SAM" id="SignalP"/>
    </source>
</evidence>
<evidence type="ECO:0000256" key="2">
    <source>
        <dbReference type="ARBA" id="ARBA00007886"/>
    </source>
</evidence>
<dbReference type="EMBL" id="LN831776">
    <property type="protein sequence ID" value="CQR57942.1"/>
    <property type="molecule type" value="Genomic_DNA"/>
</dbReference>
<feature type="chain" id="PRO_5038792914" evidence="8">
    <location>
        <begin position="21"/>
        <end position="366"/>
    </location>
</feature>
<evidence type="ECO:0000313" key="11">
    <source>
        <dbReference type="EMBL" id="CQR57942.1"/>
    </source>
</evidence>
<gene>
    <name evidence="11" type="ORF">PRIO_5555</name>
</gene>
<reference evidence="12" key="1">
    <citation type="submission" date="2015-03" db="EMBL/GenBank/DDBJ databases">
        <authorList>
            <person name="Wibberg D."/>
        </authorList>
    </citation>
    <scope>NUCLEOTIDE SEQUENCE [LARGE SCALE GENOMIC DNA]</scope>
</reference>
<keyword evidence="5" id="KW-0472">Membrane</keyword>
<feature type="domain" description="Spore germination protein N-terminal" evidence="10">
    <location>
        <begin position="21"/>
        <end position="187"/>
    </location>
</feature>
<evidence type="ECO:0000256" key="4">
    <source>
        <dbReference type="ARBA" id="ARBA00022729"/>
    </source>
</evidence>
<keyword evidence="3" id="KW-0309">Germination</keyword>
<dbReference type="Gene3D" id="3.30.300.210">
    <property type="entry name" value="Nutrient germinant receptor protein C, domain 3"/>
    <property type="match status" value="1"/>
</dbReference>
<dbReference type="Pfam" id="PF25198">
    <property type="entry name" value="Spore_GerAC_N"/>
    <property type="match status" value="1"/>
</dbReference>
<dbReference type="InterPro" id="IPR046953">
    <property type="entry name" value="Spore_GerAC-like_C"/>
</dbReference>
<name>A0A0E4CYW8_9BACL</name>
<evidence type="ECO:0000313" key="12">
    <source>
        <dbReference type="Proteomes" id="UP000033163"/>
    </source>
</evidence>
<dbReference type="PATRIC" id="fig|1073571.4.peg.5956"/>
<evidence type="ECO:0000256" key="5">
    <source>
        <dbReference type="ARBA" id="ARBA00023136"/>
    </source>
</evidence>
<proteinExistence type="inferred from homology"/>
<organism evidence="11 12">
    <name type="scientific">Paenibacillus riograndensis SBR5</name>
    <dbReference type="NCBI Taxonomy" id="1073571"/>
    <lineage>
        <taxon>Bacteria</taxon>
        <taxon>Bacillati</taxon>
        <taxon>Bacillota</taxon>
        <taxon>Bacilli</taxon>
        <taxon>Bacillales</taxon>
        <taxon>Paenibacillaceae</taxon>
        <taxon>Paenibacillus</taxon>
        <taxon>Paenibacillus sonchi group</taxon>
    </lineage>
</organism>
<feature type="domain" description="Spore germination GerAC-like C-terminal" evidence="9">
    <location>
        <begin position="196"/>
        <end position="363"/>
    </location>
</feature>
<keyword evidence="6" id="KW-0564">Palmitate</keyword>
<evidence type="ECO:0000256" key="1">
    <source>
        <dbReference type="ARBA" id="ARBA00004635"/>
    </source>
</evidence>